<dbReference type="AlphaFoldDB" id="A0A6J4NL24"/>
<evidence type="ECO:0000256" key="5">
    <source>
        <dbReference type="ARBA" id="ARBA00022597"/>
    </source>
</evidence>
<feature type="domain" description="Polysaccharide export protein N-terminal" evidence="17">
    <location>
        <begin position="52"/>
        <end position="129"/>
    </location>
</feature>
<feature type="signal peptide" evidence="16">
    <location>
        <begin position="1"/>
        <end position="32"/>
    </location>
</feature>
<feature type="domain" description="SLBB" evidence="19">
    <location>
        <begin position="137"/>
        <end position="227"/>
    </location>
</feature>
<comment type="similarity">
    <text evidence="2">Belongs to the BexD/CtrA/VexA family.</text>
</comment>
<evidence type="ECO:0000256" key="11">
    <source>
        <dbReference type="ARBA" id="ARBA00023136"/>
    </source>
</evidence>
<keyword evidence="5" id="KW-0762">Sugar transport</keyword>
<keyword evidence="10" id="KW-0626">Porin</keyword>
<keyword evidence="4" id="KW-1134">Transmembrane beta strand</keyword>
<protein>
    <submittedName>
        <fullName evidence="20">Uncharacterized protein</fullName>
    </submittedName>
</protein>
<keyword evidence="3" id="KW-0813">Transport</keyword>
<evidence type="ECO:0000256" key="14">
    <source>
        <dbReference type="ARBA" id="ARBA00023288"/>
    </source>
</evidence>
<keyword evidence="9" id="KW-0406">Ion transport</keyword>
<feature type="domain" description="Soluble ligand binding" evidence="18">
    <location>
        <begin position="397"/>
        <end position="448"/>
    </location>
</feature>
<proteinExistence type="inferred from homology"/>
<keyword evidence="12" id="KW-0564">Palmitate</keyword>
<dbReference type="InterPro" id="IPR019554">
    <property type="entry name" value="Soluble_ligand-bd"/>
</dbReference>
<reference evidence="20" key="1">
    <citation type="submission" date="2020-02" db="EMBL/GenBank/DDBJ databases">
        <authorList>
            <person name="Meier V. D."/>
        </authorList>
    </citation>
    <scope>NUCLEOTIDE SEQUENCE</scope>
    <source>
        <strain evidence="20">AVDCRST_MAG94</strain>
    </source>
</reference>
<evidence type="ECO:0000256" key="12">
    <source>
        <dbReference type="ARBA" id="ARBA00023139"/>
    </source>
</evidence>
<dbReference type="GO" id="GO:0015159">
    <property type="term" value="F:polysaccharide transmembrane transporter activity"/>
    <property type="evidence" value="ECO:0007669"/>
    <property type="project" value="InterPro"/>
</dbReference>
<name>A0A6J4NL24_9CYAN</name>
<evidence type="ECO:0000256" key="15">
    <source>
        <dbReference type="SAM" id="MobiDB-lite"/>
    </source>
</evidence>
<keyword evidence="14" id="KW-0449">Lipoprotein</keyword>
<feature type="region of interest" description="Disordered" evidence="15">
    <location>
        <begin position="284"/>
        <end position="309"/>
    </location>
</feature>
<dbReference type="GO" id="GO:0009279">
    <property type="term" value="C:cell outer membrane"/>
    <property type="evidence" value="ECO:0007669"/>
    <property type="project" value="UniProtKB-SubCell"/>
</dbReference>
<evidence type="ECO:0000256" key="8">
    <source>
        <dbReference type="ARBA" id="ARBA00023047"/>
    </source>
</evidence>
<keyword evidence="8" id="KW-0625">Polysaccharide transport</keyword>
<keyword evidence="6" id="KW-0812">Transmembrane</keyword>
<dbReference type="PANTHER" id="PTHR33619">
    <property type="entry name" value="POLYSACCHARIDE EXPORT PROTEIN GFCE-RELATED"/>
    <property type="match status" value="1"/>
</dbReference>
<evidence type="ECO:0000256" key="1">
    <source>
        <dbReference type="ARBA" id="ARBA00004571"/>
    </source>
</evidence>
<sequence>MVSAVSSKIFRPVTGLTLLALAATVSPLTSLAQSPIIKAPSTPAPITSSRLPVDESYTLGPGDRIQIDVFNVPEYSGENGRQQVLVDGSVNLPLLGKISVKGMTLSQAANTLTARYRRYLKRPLVTVSLLAARPLNVAIAGEVIRPGSYTMTFTGAGEGSGTQFPTLTRALQMAGGITQSANIREIQVRRPQRSGAAQVVTVNLRDFFQTGDLGRDIALRDGDTIFISTATNISPEDATLLADTTIAADTSQPLNILVTGEVERPGAYTVTNVAKTGAAGEVGEAGGGGGAGGGGTDASTSSGSRGGRTTVTRALQTAGGIKPLADIRQIQVKRPTRTGTPQVITVNLLKLLQEGDVKQDITLAQGDTIYVPTTTAPLTPAQVASISASTLSPSSIKVGVIGEAKAPGVVQIPPNTPLTQALLAAGGFDPKRARKSTVQLVRQNPDGTASKRTIAVNFAEGANEKTNPTMRNNDVIIVGRSGLAGFSDTLGSVLSPLGGAFSIFNLFSGD</sequence>
<evidence type="ECO:0000256" key="3">
    <source>
        <dbReference type="ARBA" id="ARBA00022448"/>
    </source>
</evidence>
<dbReference type="InterPro" id="IPR003715">
    <property type="entry name" value="Poly_export_N"/>
</dbReference>
<dbReference type="GO" id="GO:0046930">
    <property type="term" value="C:pore complex"/>
    <property type="evidence" value="ECO:0007669"/>
    <property type="project" value="UniProtKB-KW"/>
</dbReference>
<keyword evidence="7 16" id="KW-0732">Signal</keyword>
<evidence type="ECO:0000256" key="9">
    <source>
        <dbReference type="ARBA" id="ARBA00023065"/>
    </source>
</evidence>
<dbReference type="Pfam" id="PF02563">
    <property type="entry name" value="Poly_export"/>
    <property type="match status" value="1"/>
</dbReference>
<dbReference type="InterPro" id="IPR049712">
    <property type="entry name" value="Poly_export"/>
</dbReference>
<dbReference type="GO" id="GO:0015288">
    <property type="term" value="F:porin activity"/>
    <property type="evidence" value="ECO:0007669"/>
    <property type="project" value="UniProtKB-KW"/>
</dbReference>
<comment type="subcellular location">
    <subcellularLocation>
        <location evidence="1">Cell outer membrane</location>
        <topology evidence="1">Multi-pass membrane protein</topology>
    </subcellularLocation>
</comment>
<evidence type="ECO:0000259" key="17">
    <source>
        <dbReference type="Pfam" id="PF02563"/>
    </source>
</evidence>
<evidence type="ECO:0000256" key="13">
    <source>
        <dbReference type="ARBA" id="ARBA00023237"/>
    </source>
</evidence>
<evidence type="ECO:0000259" key="19">
    <source>
        <dbReference type="Pfam" id="PF22461"/>
    </source>
</evidence>
<dbReference type="PANTHER" id="PTHR33619:SF3">
    <property type="entry name" value="POLYSACCHARIDE EXPORT PROTEIN GFCE-RELATED"/>
    <property type="match status" value="1"/>
</dbReference>
<feature type="chain" id="PRO_5026709920" evidence="16">
    <location>
        <begin position="33"/>
        <end position="510"/>
    </location>
</feature>
<dbReference type="InterPro" id="IPR054765">
    <property type="entry name" value="SLBB_dom"/>
</dbReference>
<evidence type="ECO:0000256" key="7">
    <source>
        <dbReference type="ARBA" id="ARBA00022729"/>
    </source>
</evidence>
<keyword evidence="13" id="KW-0998">Cell outer membrane</keyword>
<evidence type="ECO:0000313" key="20">
    <source>
        <dbReference type="EMBL" id="CAA9390818.1"/>
    </source>
</evidence>
<evidence type="ECO:0000259" key="18">
    <source>
        <dbReference type="Pfam" id="PF10531"/>
    </source>
</evidence>
<evidence type="ECO:0000256" key="2">
    <source>
        <dbReference type="ARBA" id="ARBA00009450"/>
    </source>
</evidence>
<dbReference type="GO" id="GO:0006811">
    <property type="term" value="P:monoatomic ion transport"/>
    <property type="evidence" value="ECO:0007669"/>
    <property type="project" value="UniProtKB-KW"/>
</dbReference>
<dbReference type="Gene3D" id="3.10.560.10">
    <property type="entry name" value="Outer membrane lipoprotein wza domain like"/>
    <property type="match status" value="3"/>
</dbReference>
<dbReference type="Pfam" id="PF22461">
    <property type="entry name" value="SLBB_2"/>
    <property type="match status" value="1"/>
</dbReference>
<evidence type="ECO:0000256" key="10">
    <source>
        <dbReference type="ARBA" id="ARBA00023114"/>
    </source>
</evidence>
<dbReference type="Pfam" id="PF10531">
    <property type="entry name" value="SLBB"/>
    <property type="match status" value="1"/>
</dbReference>
<dbReference type="Gene3D" id="3.30.1950.10">
    <property type="entry name" value="wza like domain"/>
    <property type="match status" value="1"/>
</dbReference>
<evidence type="ECO:0000256" key="6">
    <source>
        <dbReference type="ARBA" id="ARBA00022692"/>
    </source>
</evidence>
<keyword evidence="11" id="KW-0472">Membrane</keyword>
<gene>
    <name evidence="20" type="ORF">AVDCRST_MAG94-5394</name>
</gene>
<organism evidence="20">
    <name type="scientific">uncultured Leptolyngbya sp</name>
    <dbReference type="NCBI Taxonomy" id="332963"/>
    <lineage>
        <taxon>Bacteria</taxon>
        <taxon>Bacillati</taxon>
        <taxon>Cyanobacteriota</taxon>
        <taxon>Cyanophyceae</taxon>
        <taxon>Leptolyngbyales</taxon>
        <taxon>Leptolyngbyaceae</taxon>
        <taxon>Leptolyngbya group</taxon>
        <taxon>Leptolyngbya</taxon>
        <taxon>environmental samples</taxon>
    </lineage>
</organism>
<feature type="compositionally biased region" description="Gly residues" evidence="15">
    <location>
        <begin position="284"/>
        <end position="296"/>
    </location>
</feature>
<dbReference type="EMBL" id="CADCTY010001849">
    <property type="protein sequence ID" value="CAA9390818.1"/>
    <property type="molecule type" value="Genomic_DNA"/>
</dbReference>
<accession>A0A6J4NL24</accession>
<evidence type="ECO:0000256" key="16">
    <source>
        <dbReference type="SAM" id="SignalP"/>
    </source>
</evidence>
<feature type="compositionally biased region" description="Low complexity" evidence="15">
    <location>
        <begin position="297"/>
        <end position="309"/>
    </location>
</feature>
<evidence type="ECO:0000256" key="4">
    <source>
        <dbReference type="ARBA" id="ARBA00022452"/>
    </source>
</evidence>